<comment type="similarity">
    <text evidence="1">Belongs to the protein kinase superfamily. STE Ser/Thr protein kinase family. MAP kinase kinase kinase subfamily.</text>
</comment>
<feature type="non-terminal residue" evidence="8">
    <location>
        <position position="1"/>
    </location>
</feature>
<keyword evidence="6" id="KW-0067">ATP-binding</keyword>
<evidence type="ECO:0000256" key="6">
    <source>
        <dbReference type="ARBA" id="ARBA00022840"/>
    </source>
</evidence>
<dbReference type="Gene3D" id="3.30.200.20">
    <property type="entry name" value="Phosphorylase Kinase, domain 1"/>
    <property type="match status" value="1"/>
</dbReference>
<evidence type="ECO:0000259" key="7">
    <source>
        <dbReference type="PROSITE" id="PS50011"/>
    </source>
</evidence>
<gene>
    <name evidence="8" type="ORF">PV328_012180</name>
</gene>
<proteinExistence type="inferred from homology"/>
<keyword evidence="9" id="KW-1185">Reference proteome</keyword>
<keyword evidence="5" id="KW-0418">Kinase</keyword>
<dbReference type="Pfam" id="PF07714">
    <property type="entry name" value="PK_Tyr_Ser-Thr"/>
    <property type="match status" value="1"/>
</dbReference>
<accession>A0AA39FH40</accession>
<evidence type="ECO:0000313" key="8">
    <source>
        <dbReference type="EMBL" id="KAK0169341.1"/>
    </source>
</evidence>
<comment type="caution">
    <text evidence="8">The sequence shown here is derived from an EMBL/GenBank/DDBJ whole genome shotgun (WGS) entry which is preliminary data.</text>
</comment>
<dbReference type="InterPro" id="IPR011009">
    <property type="entry name" value="Kinase-like_dom_sf"/>
</dbReference>
<dbReference type="InterPro" id="IPR001245">
    <property type="entry name" value="Ser-Thr/Tyr_kinase_cat_dom"/>
</dbReference>
<dbReference type="GO" id="GO:0007254">
    <property type="term" value="P:JNK cascade"/>
    <property type="evidence" value="ECO:0007669"/>
    <property type="project" value="TreeGrafter"/>
</dbReference>
<dbReference type="EMBL" id="JAQQBS010000663">
    <property type="protein sequence ID" value="KAK0169341.1"/>
    <property type="molecule type" value="Genomic_DNA"/>
</dbReference>
<organism evidence="8 9">
    <name type="scientific">Microctonus aethiopoides</name>
    <dbReference type="NCBI Taxonomy" id="144406"/>
    <lineage>
        <taxon>Eukaryota</taxon>
        <taxon>Metazoa</taxon>
        <taxon>Ecdysozoa</taxon>
        <taxon>Arthropoda</taxon>
        <taxon>Hexapoda</taxon>
        <taxon>Insecta</taxon>
        <taxon>Pterygota</taxon>
        <taxon>Neoptera</taxon>
        <taxon>Endopterygota</taxon>
        <taxon>Hymenoptera</taxon>
        <taxon>Apocrita</taxon>
        <taxon>Ichneumonoidea</taxon>
        <taxon>Braconidae</taxon>
        <taxon>Euphorinae</taxon>
        <taxon>Microctonus</taxon>
    </lineage>
</organism>
<evidence type="ECO:0000256" key="3">
    <source>
        <dbReference type="ARBA" id="ARBA00022679"/>
    </source>
</evidence>
<dbReference type="PANTHER" id="PTHR46716:SF1">
    <property type="entry name" value="MITOGEN-ACTIVATED PROTEIN KINASE KINASE KINASE 7"/>
    <property type="match status" value="1"/>
</dbReference>
<dbReference type="SUPFAM" id="SSF56112">
    <property type="entry name" value="Protein kinase-like (PK-like)"/>
    <property type="match status" value="1"/>
</dbReference>
<evidence type="ECO:0000256" key="2">
    <source>
        <dbReference type="ARBA" id="ARBA00022527"/>
    </source>
</evidence>
<name>A0AA39FH40_9HYME</name>
<keyword evidence="3" id="KW-0808">Transferase</keyword>
<evidence type="ECO:0000256" key="1">
    <source>
        <dbReference type="ARBA" id="ARBA00006529"/>
    </source>
</evidence>
<evidence type="ECO:0000313" key="9">
    <source>
        <dbReference type="Proteomes" id="UP001168990"/>
    </source>
</evidence>
<feature type="non-terminal residue" evidence="8">
    <location>
        <position position="97"/>
    </location>
</feature>
<feature type="domain" description="Protein kinase" evidence="7">
    <location>
        <begin position="2"/>
        <end position="97"/>
    </location>
</feature>
<evidence type="ECO:0000256" key="5">
    <source>
        <dbReference type="ARBA" id="ARBA00022777"/>
    </source>
</evidence>
<keyword evidence="4" id="KW-0547">Nucleotide-binding</keyword>
<dbReference type="PROSITE" id="PS50011">
    <property type="entry name" value="PROTEIN_KINASE_DOM"/>
    <property type="match status" value="1"/>
</dbReference>
<protein>
    <recommendedName>
        <fullName evidence="7">Protein kinase domain-containing protein</fullName>
    </recommendedName>
</protein>
<dbReference type="PANTHER" id="PTHR46716">
    <property type="entry name" value="MITOGEN-ACTIVATED PROTEIN KINASE KINASE KINASE 7"/>
    <property type="match status" value="1"/>
</dbReference>
<dbReference type="GO" id="GO:0043123">
    <property type="term" value="P:positive regulation of canonical NF-kappaB signal transduction"/>
    <property type="evidence" value="ECO:0007669"/>
    <property type="project" value="TreeGrafter"/>
</dbReference>
<reference evidence="8" key="1">
    <citation type="journal article" date="2023" name="bioRxiv">
        <title>Scaffold-level genome assemblies of two parasitoid biocontrol wasps reveal the parthenogenesis mechanism and an associated novel virus.</title>
        <authorList>
            <person name="Inwood S."/>
            <person name="Skelly J."/>
            <person name="Guhlin J."/>
            <person name="Harrop T."/>
            <person name="Goldson S."/>
            <person name="Dearden P."/>
        </authorList>
    </citation>
    <scope>NUCLEOTIDE SEQUENCE</scope>
    <source>
        <strain evidence="8">Irish</strain>
        <tissue evidence="8">Whole body</tissue>
    </source>
</reference>
<sequence length="97" mass="11215">EILTEEIVDKGSFSVVWKGKWRGWDVAVKYIADSDADREAFTTETRELSRNSHLNIIRLYGVCIKKPICLVLEFADGGWLYSVAEHQRQSSHRLYDP</sequence>
<dbReference type="InterPro" id="IPR000719">
    <property type="entry name" value="Prot_kinase_dom"/>
</dbReference>
<dbReference type="GO" id="GO:0004709">
    <property type="term" value="F:MAP kinase kinase kinase activity"/>
    <property type="evidence" value="ECO:0007669"/>
    <property type="project" value="TreeGrafter"/>
</dbReference>
<dbReference type="Proteomes" id="UP001168990">
    <property type="component" value="Unassembled WGS sequence"/>
</dbReference>
<evidence type="ECO:0000256" key="4">
    <source>
        <dbReference type="ARBA" id="ARBA00022741"/>
    </source>
</evidence>
<keyword evidence="2" id="KW-0723">Serine/threonine-protein kinase</keyword>
<dbReference type="AlphaFoldDB" id="A0AA39FH40"/>
<reference evidence="8" key="2">
    <citation type="submission" date="2023-03" db="EMBL/GenBank/DDBJ databases">
        <authorList>
            <person name="Inwood S.N."/>
            <person name="Skelly J.G."/>
            <person name="Guhlin J."/>
            <person name="Harrop T.W.R."/>
            <person name="Goldson S.G."/>
            <person name="Dearden P.K."/>
        </authorList>
    </citation>
    <scope>NUCLEOTIDE SEQUENCE</scope>
    <source>
        <strain evidence="8">Irish</strain>
        <tissue evidence="8">Whole body</tissue>
    </source>
</reference>
<dbReference type="GO" id="GO:0005524">
    <property type="term" value="F:ATP binding"/>
    <property type="evidence" value="ECO:0007669"/>
    <property type="project" value="UniProtKB-KW"/>
</dbReference>
<dbReference type="GO" id="GO:0006955">
    <property type="term" value="P:immune response"/>
    <property type="evidence" value="ECO:0007669"/>
    <property type="project" value="TreeGrafter"/>
</dbReference>